<organism evidence="1 2">
    <name type="scientific">Adiantum capillus-veneris</name>
    <name type="common">Maidenhair fern</name>
    <dbReference type="NCBI Taxonomy" id="13818"/>
    <lineage>
        <taxon>Eukaryota</taxon>
        <taxon>Viridiplantae</taxon>
        <taxon>Streptophyta</taxon>
        <taxon>Embryophyta</taxon>
        <taxon>Tracheophyta</taxon>
        <taxon>Polypodiopsida</taxon>
        <taxon>Polypodiidae</taxon>
        <taxon>Polypodiales</taxon>
        <taxon>Pteridineae</taxon>
        <taxon>Pteridaceae</taxon>
        <taxon>Vittarioideae</taxon>
        <taxon>Adiantum</taxon>
    </lineage>
</organism>
<keyword evidence="2" id="KW-1185">Reference proteome</keyword>
<gene>
    <name evidence="1" type="ORF">GOP47_0005688</name>
</gene>
<dbReference type="InterPro" id="IPR008586">
    <property type="entry name" value="DUF868_pln"/>
</dbReference>
<dbReference type="Proteomes" id="UP000886520">
    <property type="component" value="Chromosome 5"/>
</dbReference>
<evidence type="ECO:0000313" key="2">
    <source>
        <dbReference type="Proteomes" id="UP000886520"/>
    </source>
</evidence>
<dbReference type="AlphaFoldDB" id="A0A9D4V619"/>
<reference evidence="1 2" key="1">
    <citation type="submission" date="2021-01" db="EMBL/GenBank/DDBJ databases">
        <title>Adiantum capillus-veneris genome.</title>
        <authorList>
            <person name="Fang Y."/>
            <person name="Liao Q."/>
        </authorList>
    </citation>
    <scope>NUCLEOTIDE SEQUENCE [LARGE SCALE GENOMIC DNA]</scope>
    <source>
        <strain evidence="1">H3</strain>
        <tissue evidence="1">Leaf</tissue>
    </source>
</reference>
<name>A0A9D4V619_ADICA</name>
<dbReference type="PANTHER" id="PTHR31972">
    <property type="entry name" value="EXPRESSED PROTEIN"/>
    <property type="match status" value="1"/>
</dbReference>
<proteinExistence type="predicted"/>
<dbReference type="Pfam" id="PF05910">
    <property type="entry name" value="DUF868"/>
    <property type="match status" value="1"/>
</dbReference>
<evidence type="ECO:0000313" key="1">
    <source>
        <dbReference type="EMBL" id="KAI5080209.1"/>
    </source>
</evidence>
<dbReference type="EMBL" id="JABFUD020000005">
    <property type="protein sequence ID" value="KAI5080209.1"/>
    <property type="molecule type" value="Genomic_DNA"/>
</dbReference>
<sequence>MFDSALSSPSRLPFLKGIITAHQNVITCAYETKLAGLCRHVTITWLRNAKGHGLCVTVDDPSLQYTCKVKMNPWSFWKKQGVKSFEVCGSKVEVYWDLSSARYICGPEPQWGFYVAVICNREVVLLLGDKCSEAYKKTRARPSIIDATLVSRKEHIFGKKFFCTKAPFDESGKVHDITIECETNVPKEPYLCIKIDTHLVVQVRNLEWKFRGNQTVFVDGVAMQVFWDVHNWLFTNGGSNAVFIFQSCGSGTGSHKPIGSKMDGLSATVRWSGDLNGSISVMKLTNARSLRSAHDLLGFTGSSLVLNAWKSE</sequence>
<dbReference type="OrthoDB" id="731074at2759"/>
<comment type="caution">
    <text evidence="1">The sequence shown here is derived from an EMBL/GenBank/DDBJ whole genome shotgun (WGS) entry which is preliminary data.</text>
</comment>
<protein>
    <submittedName>
        <fullName evidence="1">Uncharacterized protein</fullName>
    </submittedName>
</protein>
<dbReference type="PANTHER" id="PTHR31972:SF74">
    <property type="entry name" value="EXPRESSED PROTEIN"/>
    <property type="match status" value="1"/>
</dbReference>
<accession>A0A9D4V619</accession>